<feature type="region of interest" description="Disordered" evidence="3">
    <location>
        <begin position="762"/>
        <end position="871"/>
    </location>
</feature>
<dbReference type="PANTHER" id="PTHR12305:SF81">
    <property type="entry name" value="PHOSPHATIDYLINOSITOL 3,4,5-TRISPHOSPHATE 3-PHOSPHATASE AND DUAL-SPECIFICITY PROTEIN PHOSPHATASE PTEN"/>
    <property type="match status" value="1"/>
</dbReference>
<dbReference type="GO" id="GO:0004725">
    <property type="term" value="F:protein tyrosine phosphatase activity"/>
    <property type="evidence" value="ECO:0007669"/>
    <property type="project" value="TreeGrafter"/>
</dbReference>
<feature type="transmembrane region" description="Helical" evidence="4">
    <location>
        <begin position="98"/>
        <end position="121"/>
    </location>
</feature>
<dbReference type="Proteomes" id="UP001303889">
    <property type="component" value="Unassembled WGS sequence"/>
</dbReference>
<evidence type="ECO:0000256" key="1">
    <source>
        <dbReference type="ARBA" id="ARBA00013015"/>
    </source>
</evidence>
<reference evidence="7" key="2">
    <citation type="submission" date="2023-05" db="EMBL/GenBank/DDBJ databases">
        <authorList>
            <consortium name="Lawrence Berkeley National Laboratory"/>
            <person name="Steindorff A."/>
            <person name="Hensen N."/>
            <person name="Bonometti L."/>
            <person name="Westerberg I."/>
            <person name="Brannstrom I.O."/>
            <person name="Guillou S."/>
            <person name="Cros-Aarteil S."/>
            <person name="Calhoun S."/>
            <person name="Haridas S."/>
            <person name="Kuo A."/>
            <person name="Mondo S."/>
            <person name="Pangilinan J."/>
            <person name="Riley R."/>
            <person name="Labutti K."/>
            <person name="Andreopoulos B."/>
            <person name="Lipzen A."/>
            <person name="Chen C."/>
            <person name="Yanf M."/>
            <person name="Daum C."/>
            <person name="Ng V."/>
            <person name="Clum A."/>
            <person name="Ohm R."/>
            <person name="Martin F."/>
            <person name="Silar P."/>
            <person name="Natvig D."/>
            <person name="Lalanne C."/>
            <person name="Gautier V."/>
            <person name="Ament-Velasquez S.L."/>
            <person name="Kruys A."/>
            <person name="Hutchinson M.I."/>
            <person name="Powell A.J."/>
            <person name="Barry K."/>
            <person name="Miller A.N."/>
            <person name="Grigoriev I.V."/>
            <person name="Debuchy R."/>
            <person name="Gladieux P."/>
            <person name="Thoren M.H."/>
            <person name="Johannesson H."/>
        </authorList>
    </citation>
    <scope>NUCLEOTIDE SEQUENCE</scope>
    <source>
        <strain evidence="7">CBS 103.79</strain>
    </source>
</reference>
<dbReference type="InterPro" id="IPR029021">
    <property type="entry name" value="Prot-tyrosine_phosphatase-like"/>
</dbReference>
<evidence type="ECO:0000256" key="2">
    <source>
        <dbReference type="ARBA" id="ARBA00022801"/>
    </source>
</evidence>
<protein>
    <recommendedName>
        <fullName evidence="1">phosphatidylinositol-3,4,5-trisphosphate 3-phosphatase</fullName>
        <ecNumber evidence="1">3.1.3.67</ecNumber>
    </recommendedName>
</protein>
<organism evidence="7 8">
    <name type="scientific">Staphylotrichum tortipilum</name>
    <dbReference type="NCBI Taxonomy" id="2831512"/>
    <lineage>
        <taxon>Eukaryota</taxon>
        <taxon>Fungi</taxon>
        <taxon>Dikarya</taxon>
        <taxon>Ascomycota</taxon>
        <taxon>Pezizomycotina</taxon>
        <taxon>Sordariomycetes</taxon>
        <taxon>Sordariomycetidae</taxon>
        <taxon>Sordariales</taxon>
        <taxon>Chaetomiaceae</taxon>
        <taxon>Staphylotrichum</taxon>
    </lineage>
</organism>
<evidence type="ECO:0000259" key="5">
    <source>
        <dbReference type="PROSITE" id="PS50056"/>
    </source>
</evidence>
<evidence type="ECO:0000313" key="7">
    <source>
        <dbReference type="EMBL" id="KAK3903522.1"/>
    </source>
</evidence>
<dbReference type="PROSITE" id="PS50056">
    <property type="entry name" value="TYR_PHOSPHATASE_2"/>
    <property type="match status" value="1"/>
</dbReference>
<dbReference type="InterPro" id="IPR051281">
    <property type="entry name" value="Dual-spec_lipid-protein_phosph"/>
</dbReference>
<dbReference type="InterPro" id="IPR005344">
    <property type="entry name" value="TMEM33/Pom33"/>
</dbReference>
<feature type="region of interest" description="Disordered" evidence="3">
    <location>
        <begin position="551"/>
        <end position="658"/>
    </location>
</feature>
<dbReference type="SUPFAM" id="SSF52799">
    <property type="entry name" value="(Phosphotyrosine protein) phosphatases II"/>
    <property type="match status" value="1"/>
</dbReference>
<dbReference type="InterPro" id="IPR000340">
    <property type="entry name" value="Dual-sp_phosphatase_cat-dom"/>
</dbReference>
<feature type="compositionally biased region" description="Low complexity" evidence="3">
    <location>
        <begin position="592"/>
        <end position="604"/>
    </location>
</feature>
<dbReference type="GO" id="GO:0005829">
    <property type="term" value="C:cytosol"/>
    <property type="evidence" value="ECO:0007669"/>
    <property type="project" value="TreeGrafter"/>
</dbReference>
<dbReference type="GO" id="GO:0005634">
    <property type="term" value="C:nucleus"/>
    <property type="evidence" value="ECO:0007669"/>
    <property type="project" value="TreeGrafter"/>
</dbReference>
<keyword evidence="8" id="KW-1185">Reference proteome</keyword>
<accession>A0AAN6MP58</accession>
<dbReference type="GO" id="GO:0046856">
    <property type="term" value="P:phosphatidylinositol dephosphorylation"/>
    <property type="evidence" value="ECO:0007669"/>
    <property type="project" value="TreeGrafter"/>
</dbReference>
<dbReference type="Pfam" id="PF03661">
    <property type="entry name" value="TMEM33_Pom33"/>
    <property type="match status" value="1"/>
</dbReference>
<reference evidence="7" key="1">
    <citation type="journal article" date="2023" name="Mol. Phylogenet. Evol.">
        <title>Genome-scale phylogeny and comparative genomics of the fungal order Sordariales.</title>
        <authorList>
            <person name="Hensen N."/>
            <person name="Bonometti L."/>
            <person name="Westerberg I."/>
            <person name="Brannstrom I.O."/>
            <person name="Guillou S."/>
            <person name="Cros-Aarteil S."/>
            <person name="Calhoun S."/>
            <person name="Haridas S."/>
            <person name="Kuo A."/>
            <person name="Mondo S."/>
            <person name="Pangilinan J."/>
            <person name="Riley R."/>
            <person name="LaButti K."/>
            <person name="Andreopoulos B."/>
            <person name="Lipzen A."/>
            <person name="Chen C."/>
            <person name="Yan M."/>
            <person name="Daum C."/>
            <person name="Ng V."/>
            <person name="Clum A."/>
            <person name="Steindorff A."/>
            <person name="Ohm R.A."/>
            <person name="Martin F."/>
            <person name="Silar P."/>
            <person name="Natvig D.O."/>
            <person name="Lalanne C."/>
            <person name="Gautier V."/>
            <person name="Ament-Velasquez S.L."/>
            <person name="Kruys A."/>
            <person name="Hutchinson M.I."/>
            <person name="Powell A.J."/>
            <person name="Barry K."/>
            <person name="Miller A.N."/>
            <person name="Grigoriev I.V."/>
            <person name="Debuchy R."/>
            <person name="Gladieux P."/>
            <person name="Hiltunen Thoren M."/>
            <person name="Johannesson H."/>
        </authorList>
    </citation>
    <scope>NUCLEOTIDE SEQUENCE</scope>
    <source>
        <strain evidence="7">CBS 103.79</strain>
    </source>
</reference>
<dbReference type="EC" id="3.1.3.67" evidence="1"/>
<feature type="compositionally biased region" description="Low complexity" evidence="3">
    <location>
        <begin position="818"/>
        <end position="827"/>
    </location>
</feature>
<dbReference type="SMART" id="SM00404">
    <property type="entry name" value="PTPc_motif"/>
    <property type="match status" value="1"/>
</dbReference>
<feature type="compositionally biased region" description="Basic and acidic residues" evidence="3">
    <location>
        <begin position="828"/>
        <end position="839"/>
    </location>
</feature>
<dbReference type="GO" id="GO:0016314">
    <property type="term" value="F:phosphatidylinositol-3,4,5-trisphosphate 3-phosphatase activity"/>
    <property type="evidence" value="ECO:0007669"/>
    <property type="project" value="UniProtKB-EC"/>
</dbReference>
<proteinExistence type="predicted"/>
<feature type="domain" description="Tyrosine specific protein phosphatases" evidence="5">
    <location>
        <begin position="402"/>
        <end position="451"/>
    </location>
</feature>
<dbReference type="AlphaFoldDB" id="A0AAN6MP58"/>
<dbReference type="Gene3D" id="3.90.190.10">
    <property type="entry name" value="Protein tyrosine phosphatase superfamily"/>
    <property type="match status" value="1"/>
</dbReference>
<dbReference type="CDD" id="cd14497">
    <property type="entry name" value="PTP_PTEN-like"/>
    <property type="match status" value="1"/>
</dbReference>
<dbReference type="GO" id="GO:0005886">
    <property type="term" value="C:plasma membrane"/>
    <property type="evidence" value="ECO:0007669"/>
    <property type="project" value="TreeGrafter"/>
</dbReference>
<dbReference type="GO" id="GO:0042995">
    <property type="term" value="C:cell projection"/>
    <property type="evidence" value="ECO:0007669"/>
    <property type="project" value="TreeGrafter"/>
</dbReference>
<feature type="compositionally biased region" description="Basic and acidic residues" evidence="3">
    <location>
        <begin position="801"/>
        <end position="812"/>
    </location>
</feature>
<dbReference type="PROSITE" id="PS51181">
    <property type="entry name" value="PPASE_TENSIN"/>
    <property type="match status" value="1"/>
</dbReference>
<dbReference type="PANTHER" id="PTHR12305">
    <property type="entry name" value="PHOSPHATASE WITH HOMOLOGY TO TENSIN"/>
    <property type="match status" value="1"/>
</dbReference>
<sequence length="871" mass="93780">MAPPPPADMPLSQRLQRVATTLQCIHAVLLLCIFRYTLSWIKFNYYGGMAQFCYRLGFISAAATYGIVAYKTWRARQKTGAKLPGGAAAYLADENVQYLVMALVWLFMPQNILALLPYGIYSVFHVATYLRATIIPTVVPPEKITPPAGAEPGAKPQYKQHPIADAIGAFVKKYYDSSMSVVASLEILLWIRLLLSAVLFQRRSWILLGIYTVFLRARFSQSSHVQTSFSQLEARIDNLIGAQGTPPAARQVWDGVKGTARQFYAATDVGKSMASLLRQIVAGPRAKHQETGLDLCYVTPNIIVTSGPSQTYPQRAYRNPLDRLVSYLDTRHGVGWAVWEFRAEGTGYPDEAVHGRVRHFPWPDHHPPPFGLVPPIVGGMRAWLTGAAWDEGRPHGKGAEGEGDKDKDTERVVVVHCKAGKGRSGTMVCSYLIAEEGWGAPEALARFSERRMRPGFGTGVSIPSQLRWVGYVERWAKKGGKRYVDRPVEIVEVHVWGLRNGVKVEVEGFVEEGRKIQVFHTFKGAERIVVEAGAPGGGGIMDMVQDMAGYGAKGEDKDESATDGSKNSSRENLSRSSSKKSKGSPAPGLARKLSGGKQGSSQSLNKLGKDAPRSKVIAMPEASPTPSSSGASLPGKDESRSQSTASLHTSSTAAAAADISEPGGQAVIFKPATPILIPNSDINISVERRSRGPASLGLTMITAVAHVWFNTFFEGNGPEQDGQADESGVFEIEWDKMDGIKGSSQRGTRALDRLSVIWRVAGSEGKGPAPPGVAINEPGEGSPIPQAQAADWKGGNNEDPTAERRLGLRVEDPESQGVSKASSVKSSIKGEDGGEDRASLEGVKVSGPGGEEALDETPGKDSSPPSSSQKP</sequence>
<evidence type="ECO:0000259" key="6">
    <source>
        <dbReference type="PROSITE" id="PS51181"/>
    </source>
</evidence>
<comment type="caution">
    <text evidence="7">The sequence shown here is derived from an EMBL/GenBank/DDBJ whole genome shotgun (WGS) entry which is preliminary data.</text>
</comment>
<dbReference type="InterPro" id="IPR000387">
    <property type="entry name" value="Tyr_Pase_dom"/>
</dbReference>
<feature type="domain" description="Phosphatase tensin-type" evidence="6">
    <location>
        <begin position="284"/>
        <end position="479"/>
    </location>
</feature>
<keyword evidence="4" id="KW-1133">Transmembrane helix</keyword>
<dbReference type="InterPro" id="IPR003595">
    <property type="entry name" value="Tyr_Pase_cat"/>
</dbReference>
<name>A0AAN6MP58_9PEZI</name>
<feature type="transmembrane region" description="Helical" evidence="4">
    <location>
        <begin position="53"/>
        <end position="73"/>
    </location>
</feature>
<dbReference type="EMBL" id="MU855443">
    <property type="protein sequence ID" value="KAK3903522.1"/>
    <property type="molecule type" value="Genomic_DNA"/>
</dbReference>
<keyword evidence="4" id="KW-0812">Transmembrane</keyword>
<evidence type="ECO:0000256" key="3">
    <source>
        <dbReference type="SAM" id="MobiDB-lite"/>
    </source>
</evidence>
<evidence type="ECO:0000313" key="8">
    <source>
        <dbReference type="Proteomes" id="UP001303889"/>
    </source>
</evidence>
<dbReference type="GO" id="GO:0051896">
    <property type="term" value="P:regulation of phosphatidylinositol 3-kinase/protein kinase B signal transduction"/>
    <property type="evidence" value="ECO:0007669"/>
    <property type="project" value="TreeGrafter"/>
</dbReference>
<dbReference type="InterPro" id="IPR016130">
    <property type="entry name" value="Tyr_Pase_AS"/>
</dbReference>
<dbReference type="GO" id="GO:0043491">
    <property type="term" value="P:phosphatidylinositol 3-kinase/protein kinase B signal transduction"/>
    <property type="evidence" value="ECO:0007669"/>
    <property type="project" value="TreeGrafter"/>
</dbReference>
<keyword evidence="4" id="KW-0472">Membrane</keyword>
<gene>
    <name evidence="7" type="ORF">C8A05DRAFT_43250</name>
</gene>
<dbReference type="InterPro" id="IPR029023">
    <property type="entry name" value="Tensin_phosphatase"/>
</dbReference>
<dbReference type="PROSITE" id="PS00383">
    <property type="entry name" value="TYR_PHOSPHATASE_1"/>
    <property type="match status" value="1"/>
</dbReference>
<evidence type="ECO:0000256" key="4">
    <source>
        <dbReference type="SAM" id="Phobius"/>
    </source>
</evidence>
<dbReference type="Pfam" id="PF00782">
    <property type="entry name" value="DSPc"/>
    <property type="match status" value="1"/>
</dbReference>
<feature type="compositionally biased region" description="Low complexity" evidence="3">
    <location>
        <begin position="862"/>
        <end position="871"/>
    </location>
</feature>
<keyword evidence="2" id="KW-0378">Hydrolase</keyword>
<feature type="compositionally biased region" description="Low complexity" evidence="3">
    <location>
        <begin position="641"/>
        <end position="657"/>
    </location>
</feature>